<dbReference type="SUPFAM" id="SSF52540">
    <property type="entry name" value="P-loop containing nucleoside triphosphate hydrolases"/>
    <property type="match status" value="1"/>
</dbReference>
<keyword evidence="3" id="KW-1185">Reference proteome</keyword>
<name>A0ABY0SSX7_9RHOB</name>
<dbReference type="Pfam" id="PF04851">
    <property type="entry name" value="ResIII"/>
    <property type="match status" value="1"/>
</dbReference>
<accession>A0ABY0SSX7</accession>
<dbReference type="EMBL" id="FNJD01000021">
    <property type="protein sequence ID" value="SDP57414.1"/>
    <property type="molecule type" value="Genomic_DNA"/>
</dbReference>
<protein>
    <submittedName>
        <fullName evidence="2">Type III restriction enzyme, res subunit</fullName>
    </submittedName>
</protein>
<dbReference type="InterPro" id="IPR006935">
    <property type="entry name" value="Helicase/UvrB_N"/>
</dbReference>
<dbReference type="Proteomes" id="UP000198646">
    <property type="component" value="Unassembled WGS sequence"/>
</dbReference>
<organism evidence="2 3">
    <name type="scientific">Sulfitobacter litoralis</name>
    <dbReference type="NCBI Taxonomy" id="335975"/>
    <lineage>
        <taxon>Bacteria</taxon>
        <taxon>Pseudomonadati</taxon>
        <taxon>Pseudomonadota</taxon>
        <taxon>Alphaproteobacteria</taxon>
        <taxon>Rhodobacterales</taxon>
        <taxon>Roseobacteraceae</taxon>
        <taxon>Sulfitobacter</taxon>
    </lineage>
</organism>
<gene>
    <name evidence="2" type="ORF">SAMN04488512_12128</name>
</gene>
<reference evidence="2 3" key="1">
    <citation type="submission" date="2016-10" db="EMBL/GenBank/DDBJ databases">
        <authorList>
            <person name="Varghese N."/>
            <person name="Submissions S."/>
        </authorList>
    </citation>
    <scope>NUCLEOTIDE SEQUENCE [LARGE SCALE GENOMIC DNA]</scope>
    <source>
        <strain evidence="2 3">DSM 17584</strain>
    </source>
</reference>
<dbReference type="RefSeq" id="WP_208596073.1">
    <property type="nucleotide sequence ID" value="NZ_FNJD01000021.1"/>
</dbReference>
<dbReference type="Gene3D" id="3.40.50.300">
    <property type="entry name" value="P-loop containing nucleotide triphosphate hydrolases"/>
    <property type="match status" value="1"/>
</dbReference>
<evidence type="ECO:0000259" key="1">
    <source>
        <dbReference type="Pfam" id="PF04851"/>
    </source>
</evidence>
<evidence type="ECO:0000313" key="2">
    <source>
        <dbReference type="EMBL" id="SDP57414.1"/>
    </source>
</evidence>
<dbReference type="InterPro" id="IPR027417">
    <property type="entry name" value="P-loop_NTPase"/>
</dbReference>
<sequence>MSLRSGLQTLPHLKTDGLRACQITAITNLETSLQRGKPRALAQMATGSGKTFTAITEDLDNLPEPDVLMSEIMENLEAAMEQFAAASRA</sequence>
<comment type="caution">
    <text evidence="2">The sequence shown here is derived from an EMBL/GenBank/DDBJ whole genome shotgun (WGS) entry which is preliminary data.</text>
</comment>
<feature type="domain" description="Helicase/UvrB N-terminal" evidence="1">
    <location>
        <begin position="18"/>
        <end position="55"/>
    </location>
</feature>
<proteinExistence type="predicted"/>
<evidence type="ECO:0000313" key="3">
    <source>
        <dbReference type="Proteomes" id="UP000198646"/>
    </source>
</evidence>